<dbReference type="InterPro" id="IPR013216">
    <property type="entry name" value="Methyltransf_11"/>
</dbReference>
<dbReference type="Proteomes" id="UP000661507">
    <property type="component" value="Unassembled WGS sequence"/>
</dbReference>
<keyword evidence="3" id="KW-1185">Reference proteome</keyword>
<dbReference type="Gene3D" id="3.40.50.150">
    <property type="entry name" value="Vaccinia Virus protein VP39"/>
    <property type="match status" value="1"/>
</dbReference>
<evidence type="ECO:0000313" key="2">
    <source>
        <dbReference type="EMBL" id="GGJ06942.1"/>
    </source>
</evidence>
<dbReference type="Pfam" id="PF08241">
    <property type="entry name" value="Methyltransf_11"/>
    <property type="match status" value="1"/>
</dbReference>
<reference evidence="2" key="1">
    <citation type="journal article" date="2014" name="Int. J. Syst. Evol. Microbiol.">
        <title>Complete genome sequence of Corynebacterium casei LMG S-19264T (=DSM 44701T), isolated from a smear-ripened cheese.</title>
        <authorList>
            <consortium name="US DOE Joint Genome Institute (JGI-PGF)"/>
            <person name="Walter F."/>
            <person name="Albersmeier A."/>
            <person name="Kalinowski J."/>
            <person name="Ruckert C."/>
        </authorList>
    </citation>
    <scope>NUCLEOTIDE SEQUENCE</scope>
    <source>
        <strain evidence="2">CGMCC 1.3617</strain>
    </source>
</reference>
<feature type="domain" description="Methyltransferase type 11" evidence="1">
    <location>
        <begin position="5"/>
        <end position="52"/>
    </location>
</feature>
<dbReference type="SUPFAM" id="SSF53335">
    <property type="entry name" value="S-adenosyl-L-methionine-dependent methyltransferases"/>
    <property type="match status" value="1"/>
</dbReference>
<evidence type="ECO:0000259" key="1">
    <source>
        <dbReference type="Pfam" id="PF08241"/>
    </source>
</evidence>
<dbReference type="GO" id="GO:0008757">
    <property type="term" value="F:S-adenosylmethionine-dependent methyltransferase activity"/>
    <property type="evidence" value="ECO:0007669"/>
    <property type="project" value="InterPro"/>
</dbReference>
<comment type="caution">
    <text evidence="2">The sequence shown here is derived from an EMBL/GenBank/DDBJ whole genome shotgun (WGS) entry which is preliminary data.</text>
</comment>
<proteinExistence type="predicted"/>
<sequence>MGLTLADASSHAFEPAVFDLIFSRVGVMFFGDPVAAFANLRRALRPSGRLVFVCCRTAAENGYITAAVRAALPLLPAGAVPVPGPDQPGMFSFADPARVRRILEGAGFSEVELTAHDEPMRLAGPGGAADAADFSIQFGPLTRVLDEVAPALRSEILAAITETYRQLEGPEGVVLPGAFWIVAARP</sequence>
<accession>A0A917KAL1</accession>
<dbReference type="InterPro" id="IPR029063">
    <property type="entry name" value="SAM-dependent_MTases_sf"/>
</dbReference>
<organism evidence="2 3">
    <name type="scientific">Neoroseomonas lacus</name>
    <dbReference type="NCBI Taxonomy" id="287609"/>
    <lineage>
        <taxon>Bacteria</taxon>
        <taxon>Pseudomonadati</taxon>
        <taxon>Pseudomonadota</taxon>
        <taxon>Alphaproteobacteria</taxon>
        <taxon>Acetobacterales</taxon>
        <taxon>Acetobacteraceae</taxon>
        <taxon>Neoroseomonas</taxon>
    </lineage>
</organism>
<gene>
    <name evidence="2" type="ORF">GCM10011320_12330</name>
</gene>
<name>A0A917KAL1_9PROT</name>
<reference evidence="2" key="2">
    <citation type="submission" date="2020-09" db="EMBL/GenBank/DDBJ databases">
        <authorList>
            <person name="Sun Q."/>
            <person name="Zhou Y."/>
        </authorList>
    </citation>
    <scope>NUCLEOTIDE SEQUENCE</scope>
    <source>
        <strain evidence="2">CGMCC 1.3617</strain>
    </source>
</reference>
<protein>
    <recommendedName>
        <fullName evidence="1">Methyltransferase type 11 domain-containing protein</fullName>
    </recommendedName>
</protein>
<evidence type="ECO:0000313" key="3">
    <source>
        <dbReference type="Proteomes" id="UP000661507"/>
    </source>
</evidence>
<dbReference type="AlphaFoldDB" id="A0A917KAL1"/>
<dbReference type="EMBL" id="BMKW01000002">
    <property type="protein sequence ID" value="GGJ06942.1"/>
    <property type="molecule type" value="Genomic_DNA"/>
</dbReference>